<organism evidence="6 7">
    <name type="scientific">Oopsacas minuta</name>
    <dbReference type="NCBI Taxonomy" id="111878"/>
    <lineage>
        <taxon>Eukaryota</taxon>
        <taxon>Metazoa</taxon>
        <taxon>Porifera</taxon>
        <taxon>Hexactinellida</taxon>
        <taxon>Hexasterophora</taxon>
        <taxon>Lyssacinosida</taxon>
        <taxon>Leucopsacidae</taxon>
        <taxon>Oopsacas</taxon>
    </lineage>
</organism>
<dbReference type="InterPro" id="IPR023235">
    <property type="entry name" value="FAM105"/>
</dbReference>
<evidence type="ECO:0000256" key="4">
    <source>
        <dbReference type="SAM" id="MobiDB-lite"/>
    </source>
</evidence>
<evidence type="ECO:0008006" key="8">
    <source>
        <dbReference type="Google" id="ProtNLM"/>
    </source>
</evidence>
<feature type="compositionally biased region" description="Basic and acidic residues" evidence="4">
    <location>
        <begin position="485"/>
        <end position="498"/>
    </location>
</feature>
<keyword evidence="5" id="KW-0472">Membrane</keyword>
<name>A0AAV7KKT3_9METZ</name>
<dbReference type="PANTHER" id="PTHR33662">
    <property type="entry name" value="OTU DEUBIQUITINASE WITH LINEAR LINKAGE-SPECIFICITY A-RELATED"/>
    <property type="match status" value="1"/>
</dbReference>
<evidence type="ECO:0000256" key="5">
    <source>
        <dbReference type="SAM" id="Phobius"/>
    </source>
</evidence>
<dbReference type="GO" id="GO:0004843">
    <property type="term" value="F:cysteine-type deubiquitinase activity"/>
    <property type="evidence" value="ECO:0007669"/>
    <property type="project" value="TreeGrafter"/>
</dbReference>
<feature type="compositionally biased region" description="Low complexity" evidence="4">
    <location>
        <begin position="330"/>
        <end position="341"/>
    </location>
</feature>
<reference evidence="6 7" key="1">
    <citation type="journal article" date="2023" name="BMC Biol.">
        <title>The compact genome of the sponge Oopsacas minuta (Hexactinellida) is lacking key metazoan core genes.</title>
        <authorList>
            <person name="Santini S."/>
            <person name="Schenkelaars Q."/>
            <person name="Jourda C."/>
            <person name="Duchesne M."/>
            <person name="Belahbib H."/>
            <person name="Rocher C."/>
            <person name="Selva M."/>
            <person name="Riesgo A."/>
            <person name="Vervoort M."/>
            <person name="Leys S.P."/>
            <person name="Kodjabachian L."/>
            <person name="Le Bivic A."/>
            <person name="Borchiellini C."/>
            <person name="Claverie J.M."/>
            <person name="Renard E."/>
        </authorList>
    </citation>
    <scope>NUCLEOTIDE SEQUENCE [LARGE SCALE GENOMIC DNA]</scope>
    <source>
        <strain evidence="6">SPO-2</strain>
    </source>
</reference>
<keyword evidence="5" id="KW-1133">Transmembrane helix</keyword>
<comment type="caution">
    <text evidence="6">The sequence shown here is derived from an EMBL/GenBank/DDBJ whole genome shotgun (WGS) entry which is preliminary data.</text>
</comment>
<proteinExistence type="inferred from homology"/>
<accession>A0AAV7KKT3</accession>
<evidence type="ECO:0000256" key="3">
    <source>
        <dbReference type="ARBA" id="ARBA00022490"/>
    </source>
</evidence>
<feature type="compositionally biased region" description="Polar residues" evidence="4">
    <location>
        <begin position="569"/>
        <end position="605"/>
    </location>
</feature>
<feature type="region of interest" description="Disordered" evidence="4">
    <location>
        <begin position="63"/>
        <end position="94"/>
    </location>
</feature>
<feature type="transmembrane region" description="Helical" evidence="5">
    <location>
        <begin position="30"/>
        <end position="54"/>
    </location>
</feature>
<protein>
    <recommendedName>
        <fullName evidence="8">Ubiquitinyl hydrolase 1</fullName>
    </recommendedName>
</protein>
<feature type="region of interest" description="Disordered" evidence="4">
    <location>
        <begin position="309"/>
        <end position="370"/>
    </location>
</feature>
<feature type="compositionally biased region" description="Basic and acidic residues" evidence="4">
    <location>
        <begin position="63"/>
        <end position="78"/>
    </location>
</feature>
<evidence type="ECO:0000313" key="6">
    <source>
        <dbReference type="EMBL" id="KAI6661938.1"/>
    </source>
</evidence>
<sequence length="1096" mass="122988">MSEMSEILSSLILIRWCILEDCDYKKNSDLYFYSLIPTGIAIIVALCIIAALLWCYCKKGRQNEDPVPKVTEDVESRGAEPNPGTCSGSQKSNRLESGETVKMLYPDVPNPGTPKITSSSKIYIRGASQTEQLLKNTDVRSPDSSFPTQEPGQFFESATSASRGPITQLAPPNSQLESGQWGFSRRNTTGEIIKTSLYPLIPIPRTRTLPSPKPQPFDESNDLPHCVSPYSQSQEKITTNSPLLDHSMCPSQRPTVVKIGDNFKFTEKQTLEDLRHSEIIVTNSIESRNDLNLEESLRKVRQDTENINNLGSQEMQIGERNEGSNLSDKSSMPSEVEISSSHKSYPNHETEKTFVRRKLPSDSMNDQDSDKSICIPIVSDEVRDRYQDGPRYILTPSLDSVSVGSSNTTDLMTKNSLPSLTHSSIIEDSPSNIQHIPDIVAASPQKPDVIPGLTLDGPPNRIDLIVNPITGTIHEKTENMANSSTEERSDHSLAPDDTHVESKMTEPHVDNGVTHFENSDSSVSFPGQSSVQTGSNIGEIDVTERLSIDQRHIYKSENDTLVPDCTPSPTHTAEYQTANNSETDYQSIDTSSQKMDDLSVTTNGNEEVDTMSPLSLLEPPTFLYDPKNTADYQLLQEAIHTDKQQTQEQQQLLSSYPDSLLISSIGNTPEQTPLQTSDSFVTLPEHNTDLDIDLTNIGCNPELPQAFSPSTSLPAQMDHDTIIIESNCLSIHSQNNTISTTQVPFDEVQNQPQGNDAVPLNEDSIVPQNISKNEGDFVTDRYENNTTPIPSEVLLDTTQTHLHQRSVDSPITFSDYIAREWIGTSDNAKRVRNGYHELEMMDYTHLMSIRGDNYCAVRSTLFQTFCVRDFNVCSFLANMKPPIEARQIVAPMMEKYPFLSKWSFANKPSFQKLGETKDVLEMCIDNLAFEVDHVRGWEPINRMIYIYSKLNTQKEIFDFSLMEALKFYMFIELAKYWEIYSQGGEVPESMFFLFIREDSMNLEDFLVNHLNHVGDSGGLEMVEMFLLGFTLDLQIKVARISSFGKEDFLTYYPQGEYPPERIISISAEDDRHYNALATLGSTDDFYLPADKIPKSN</sequence>
<evidence type="ECO:0000313" key="7">
    <source>
        <dbReference type="Proteomes" id="UP001165289"/>
    </source>
</evidence>
<dbReference type="Pfam" id="PF16218">
    <property type="entry name" value="Peptidase_C101"/>
    <property type="match status" value="1"/>
</dbReference>
<dbReference type="PRINTS" id="PR02055">
    <property type="entry name" value="PROTEINF105"/>
</dbReference>
<evidence type="ECO:0000256" key="1">
    <source>
        <dbReference type="ARBA" id="ARBA00004496"/>
    </source>
</evidence>
<dbReference type="GO" id="GO:1990108">
    <property type="term" value="P:protein linear deubiquitination"/>
    <property type="evidence" value="ECO:0007669"/>
    <property type="project" value="TreeGrafter"/>
</dbReference>
<dbReference type="GO" id="GO:0005737">
    <property type="term" value="C:cytoplasm"/>
    <property type="evidence" value="ECO:0007669"/>
    <property type="project" value="UniProtKB-SubCell"/>
</dbReference>
<keyword evidence="5" id="KW-0812">Transmembrane</keyword>
<feature type="region of interest" description="Disordered" evidence="4">
    <location>
        <begin position="478"/>
        <end position="498"/>
    </location>
</feature>
<feature type="region of interest" description="Disordered" evidence="4">
    <location>
        <begin position="569"/>
        <end position="612"/>
    </location>
</feature>
<dbReference type="AlphaFoldDB" id="A0AAV7KKT3"/>
<dbReference type="Proteomes" id="UP001165289">
    <property type="component" value="Unassembled WGS sequence"/>
</dbReference>
<keyword evidence="3" id="KW-0963">Cytoplasm</keyword>
<dbReference type="PANTHER" id="PTHR33662:SF3">
    <property type="entry name" value="FIBROUS SHEATH CABYR-BINDING PROTEIN-LIKE-RELATED"/>
    <property type="match status" value="1"/>
</dbReference>
<comment type="subcellular location">
    <subcellularLocation>
        <location evidence="1">Cytoplasm</location>
    </subcellularLocation>
</comment>
<gene>
    <name evidence="6" type="ORF">LOD99_9707</name>
</gene>
<dbReference type="EMBL" id="JAKMXF010000003">
    <property type="protein sequence ID" value="KAI6661938.1"/>
    <property type="molecule type" value="Genomic_DNA"/>
</dbReference>
<evidence type="ECO:0000256" key="2">
    <source>
        <dbReference type="ARBA" id="ARBA00010267"/>
    </source>
</evidence>
<keyword evidence="7" id="KW-1185">Reference proteome</keyword>
<comment type="similarity">
    <text evidence="2">Belongs to the peptidase C65 family. Otulin subfamily.</text>
</comment>